<dbReference type="Gene3D" id="3.90.76.10">
    <property type="entry name" value="Dipeptide-binding Protein, Domain 1"/>
    <property type="match status" value="1"/>
</dbReference>
<dbReference type="SUPFAM" id="SSF53850">
    <property type="entry name" value="Periplasmic binding protein-like II"/>
    <property type="match status" value="1"/>
</dbReference>
<dbReference type="Gene3D" id="3.10.105.10">
    <property type="entry name" value="Dipeptide-binding Protein, Domain 3"/>
    <property type="match status" value="1"/>
</dbReference>
<feature type="signal peptide" evidence="4">
    <location>
        <begin position="1"/>
        <end position="22"/>
    </location>
</feature>
<evidence type="ECO:0000256" key="3">
    <source>
        <dbReference type="ARBA" id="ARBA00022729"/>
    </source>
</evidence>
<dbReference type="PIRSF" id="PIRSF002741">
    <property type="entry name" value="MppA"/>
    <property type="match status" value="1"/>
</dbReference>
<comment type="similarity">
    <text evidence="1">Belongs to the bacterial solute-binding protein 5 family.</text>
</comment>
<feature type="chain" id="PRO_5029684584" evidence="4">
    <location>
        <begin position="23"/>
        <end position="544"/>
    </location>
</feature>
<dbReference type="PROSITE" id="PS51257">
    <property type="entry name" value="PROKAR_LIPOPROTEIN"/>
    <property type="match status" value="1"/>
</dbReference>
<protein>
    <submittedName>
        <fullName evidence="6">ABC transporter substrate-binding protein</fullName>
    </submittedName>
</protein>
<dbReference type="RefSeq" id="WP_155932584.1">
    <property type="nucleotide sequence ID" value="NZ_WODC01000002.1"/>
</dbReference>
<dbReference type="InterPro" id="IPR039424">
    <property type="entry name" value="SBP_5"/>
</dbReference>
<dbReference type="Pfam" id="PF00496">
    <property type="entry name" value="SBP_bac_5"/>
    <property type="match status" value="1"/>
</dbReference>
<dbReference type="Proteomes" id="UP000461162">
    <property type="component" value="Unassembled WGS sequence"/>
</dbReference>
<keyword evidence="7" id="KW-1185">Reference proteome</keyword>
<dbReference type="GO" id="GO:1904680">
    <property type="term" value="F:peptide transmembrane transporter activity"/>
    <property type="evidence" value="ECO:0007669"/>
    <property type="project" value="TreeGrafter"/>
</dbReference>
<organism evidence="6 7">
    <name type="scientific">Pseudodesulfovibrio alkaliphilus</name>
    <dbReference type="NCBI Taxonomy" id="2661613"/>
    <lineage>
        <taxon>Bacteria</taxon>
        <taxon>Pseudomonadati</taxon>
        <taxon>Thermodesulfobacteriota</taxon>
        <taxon>Desulfovibrionia</taxon>
        <taxon>Desulfovibrionales</taxon>
        <taxon>Desulfovibrionaceae</taxon>
    </lineage>
</organism>
<dbReference type="InterPro" id="IPR023765">
    <property type="entry name" value="SBP_5_CS"/>
</dbReference>
<dbReference type="GO" id="GO:0015833">
    <property type="term" value="P:peptide transport"/>
    <property type="evidence" value="ECO:0007669"/>
    <property type="project" value="TreeGrafter"/>
</dbReference>
<dbReference type="InterPro" id="IPR000914">
    <property type="entry name" value="SBP_5_dom"/>
</dbReference>
<evidence type="ECO:0000256" key="1">
    <source>
        <dbReference type="ARBA" id="ARBA00005695"/>
    </source>
</evidence>
<dbReference type="PANTHER" id="PTHR30290">
    <property type="entry name" value="PERIPLASMIC BINDING COMPONENT OF ABC TRANSPORTER"/>
    <property type="match status" value="1"/>
</dbReference>
<dbReference type="AlphaFoldDB" id="A0A7K1KLK6"/>
<gene>
    <name evidence="6" type="ORF">GKC30_04700</name>
</gene>
<accession>A0A7K1KLK6</accession>
<name>A0A7K1KLK6_9BACT</name>
<evidence type="ECO:0000256" key="2">
    <source>
        <dbReference type="ARBA" id="ARBA00022448"/>
    </source>
</evidence>
<dbReference type="GO" id="GO:0043190">
    <property type="term" value="C:ATP-binding cassette (ABC) transporter complex"/>
    <property type="evidence" value="ECO:0007669"/>
    <property type="project" value="InterPro"/>
</dbReference>
<sequence>MKLLPKKSASTFSLFIVATALCAMLLAGCGNDQPKEQAQQAAPEAPAAPQKVTLKLAIDADPVSLDPHVQLSGGMLQLSHMVFDPLVRYDSKDMHFVPRLAERWERIDDLTMRFFLRKGVKFHSGNEFTAEDVAFTLERLKKSEDYKGLFEPFVSANIVDPYTIDLITAKPYGLVLNMATYIFPMDKQFYTGTDDKGLEKDRIVKTDYSFANENESGTGPFAVTSREQGVRTVFTRFADYWDKSGNVDEIILTPIKNDATRVAALLSGDVDFILPVPPQDLDRIGNTQGLKLITMSGTRIITMQLNGERNPALKDPKVRLAMDYAYDNHGVVEKIMNNFATAAGQMSPDGYMGHNPELTPRFDMEKAQALMAESSFPNGFEATMIAPNNRYVNDAKIAEAFVSMMSRLNIKISLKTMPKAQYWDEFDAQVADIQMIGWHADTEDSGNFYEFLSMCRNAETGYGQYNSGNYCNPRVDELTLAAQTETDLDKRAAMLQEVEKIQYDEAGYIPLHWQNLSWASKSNMNTEEIVNVMDFPYFGDLIVE</sequence>
<keyword evidence="2" id="KW-0813">Transport</keyword>
<keyword evidence="3 4" id="KW-0732">Signal</keyword>
<dbReference type="PROSITE" id="PS01040">
    <property type="entry name" value="SBP_BACTERIAL_5"/>
    <property type="match status" value="1"/>
</dbReference>
<dbReference type="CDD" id="cd08498">
    <property type="entry name" value="PBP2_NikA_DppA_OppA_like_2"/>
    <property type="match status" value="1"/>
</dbReference>
<dbReference type="PANTHER" id="PTHR30290:SF9">
    <property type="entry name" value="OLIGOPEPTIDE-BINDING PROTEIN APPA"/>
    <property type="match status" value="1"/>
</dbReference>
<reference evidence="6 7" key="1">
    <citation type="submission" date="2019-11" db="EMBL/GenBank/DDBJ databases">
        <title>Pseudodesulfovibrio alkaliphilus, sp. nov., an alkaliphilic sulfate-reducing bacteria from mud volcano of Taman peninsula, Russia.</title>
        <authorList>
            <person name="Frolova A."/>
            <person name="Merkel A.Y."/>
            <person name="Slobodkin A.I."/>
        </authorList>
    </citation>
    <scope>NUCLEOTIDE SEQUENCE [LARGE SCALE GENOMIC DNA]</scope>
    <source>
        <strain evidence="6 7">F-1</strain>
    </source>
</reference>
<dbReference type="Gene3D" id="3.40.190.10">
    <property type="entry name" value="Periplasmic binding protein-like II"/>
    <property type="match status" value="1"/>
</dbReference>
<dbReference type="EMBL" id="WODC01000002">
    <property type="protein sequence ID" value="MUM76930.1"/>
    <property type="molecule type" value="Genomic_DNA"/>
</dbReference>
<feature type="domain" description="Solute-binding protein family 5" evidence="5">
    <location>
        <begin position="96"/>
        <end position="457"/>
    </location>
</feature>
<evidence type="ECO:0000313" key="7">
    <source>
        <dbReference type="Proteomes" id="UP000461162"/>
    </source>
</evidence>
<proteinExistence type="inferred from homology"/>
<dbReference type="GO" id="GO:0030288">
    <property type="term" value="C:outer membrane-bounded periplasmic space"/>
    <property type="evidence" value="ECO:0007669"/>
    <property type="project" value="UniProtKB-ARBA"/>
</dbReference>
<comment type="caution">
    <text evidence="6">The sequence shown here is derived from an EMBL/GenBank/DDBJ whole genome shotgun (WGS) entry which is preliminary data.</text>
</comment>
<evidence type="ECO:0000313" key="6">
    <source>
        <dbReference type="EMBL" id="MUM76930.1"/>
    </source>
</evidence>
<evidence type="ECO:0000259" key="5">
    <source>
        <dbReference type="Pfam" id="PF00496"/>
    </source>
</evidence>
<dbReference type="InterPro" id="IPR030678">
    <property type="entry name" value="Peptide/Ni-bd"/>
</dbReference>
<evidence type="ECO:0000256" key="4">
    <source>
        <dbReference type="SAM" id="SignalP"/>
    </source>
</evidence>